<reference evidence="2 3" key="1">
    <citation type="submission" date="2018-06" db="EMBL/GenBank/DDBJ databases">
        <authorList>
            <consortium name="Pathogen Informatics"/>
            <person name="Doyle S."/>
        </authorList>
    </citation>
    <scope>NUCLEOTIDE SEQUENCE [LARGE SCALE GENOMIC DNA]</scope>
    <source>
        <strain evidence="2 3">NCTC11545</strain>
    </source>
</reference>
<evidence type="ECO:0000256" key="1">
    <source>
        <dbReference type="SAM" id="Coils"/>
    </source>
</evidence>
<protein>
    <submittedName>
        <fullName evidence="2">Uncharacterized protein</fullName>
    </submittedName>
</protein>
<dbReference type="EMBL" id="UAVS01000011">
    <property type="protein sequence ID" value="SQA95324.1"/>
    <property type="molecule type" value="Genomic_DNA"/>
</dbReference>
<gene>
    <name evidence="2" type="ORF">NCTC11545_02553</name>
</gene>
<keyword evidence="1" id="KW-0175">Coiled coil</keyword>
<dbReference type="AlphaFoldDB" id="A0A2X2STW3"/>
<evidence type="ECO:0000313" key="3">
    <source>
        <dbReference type="Proteomes" id="UP000250169"/>
    </source>
</evidence>
<name>A0A2X2STW3_CAPOC</name>
<proteinExistence type="predicted"/>
<sequence length="104" mass="11927">MRKKTVKEIRQTIAEAEAEIDRLASNLDMGDKDNVEYIQSLRQQLEQTRETAERSDTVFGKLGTSIKNLFKAKPNTAEWQEAFNGMLSSAQSNHRTIWTVRARV</sequence>
<evidence type="ECO:0000313" key="2">
    <source>
        <dbReference type="EMBL" id="SQA95324.1"/>
    </source>
</evidence>
<accession>A0A2X2STW3</accession>
<dbReference type="RefSeq" id="WP_181463729.1">
    <property type="nucleotide sequence ID" value="NZ_UAVS01000011.1"/>
</dbReference>
<feature type="coiled-coil region" evidence="1">
    <location>
        <begin position="6"/>
        <end position="58"/>
    </location>
</feature>
<dbReference type="Proteomes" id="UP000250169">
    <property type="component" value="Unassembled WGS sequence"/>
</dbReference>
<organism evidence="2 3">
    <name type="scientific">Capnocytophaga ochracea</name>
    <dbReference type="NCBI Taxonomy" id="1018"/>
    <lineage>
        <taxon>Bacteria</taxon>
        <taxon>Pseudomonadati</taxon>
        <taxon>Bacteroidota</taxon>
        <taxon>Flavobacteriia</taxon>
        <taxon>Flavobacteriales</taxon>
        <taxon>Flavobacteriaceae</taxon>
        <taxon>Capnocytophaga</taxon>
    </lineage>
</organism>